<evidence type="ECO:0000313" key="1">
    <source>
        <dbReference type="EMBL" id="JAS19122.1"/>
    </source>
</evidence>
<dbReference type="Pfam" id="PF19193">
    <property type="entry name" value="Tectonin"/>
    <property type="match status" value="1"/>
</dbReference>
<proteinExistence type="predicted"/>
<dbReference type="EMBL" id="GEDC01009694">
    <property type="protein sequence ID" value="JAS27604.1"/>
    <property type="molecule type" value="Transcribed_RNA"/>
</dbReference>
<dbReference type="PANTHER" id="PTHR23287:SF16">
    <property type="entry name" value="TECTONIN BETA-PROPELLER REPEAT-CONTAINING PROTEIN 2"/>
    <property type="match status" value="1"/>
</dbReference>
<dbReference type="AlphaFoldDB" id="A0A1B6DPJ2"/>
<evidence type="ECO:0000313" key="2">
    <source>
        <dbReference type="EMBL" id="JAS27604.1"/>
    </source>
</evidence>
<name>A0A1B6DPJ2_9HEMI</name>
<protein>
    <recommendedName>
        <fullName evidence="3">Tectonin beta-propeller repeat-containing protein 2</fullName>
    </recommendedName>
</protein>
<dbReference type="Pfam" id="PF06462">
    <property type="entry name" value="Hyd_WA"/>
    <property type="match status" value="1"/>
</dbReference>
<dbReference type="GO" id="GO:0032527">
    <property type="term" value="P:protein exit from endoplasmic reticulum"/>
    <property type="evidence" value="ECO:0007669"/>
    <property type="project" value="TreeGrafter"/>
</dbReference>
<sequence length="1227" mass="137126">MSEPWSEDDGILREWAPLSRLLLEIPHTARRGIFLENVSLTCVDIIPEYIAVGTNIGVVYWYHRETHNLERLRPEKSGSSISCVKIVSTVDFMVAVGDKGGTVTIFRIPKPTSSFLPYNYKQTSNHQVERYTVGGLHTAPVTALEWSVNGQNLFSGDLLGLVVYTEIDFYMNLSKASEILNEKYCIVQLSFSHHCHILLVATEYRCILVHKNESWRVVQIGQKERRSLCHIGATFVHRPKQPLEPLVYSGRSGLRFWHADKQGVVHKTIIFKDAVRKTHPSIRLLNPLPVNTFVYEGDLGPLLVWKSCLLVTHNSSSLLILDLENTSVVASITGLNNLHSVAVSQDEIFIIAGSRSIMRLAYTPDNFRAEDKDLPMAFLELKVAPVADTLMDLSLKLKETASKFVNTQPSNAVNGMVGDQEIVSTAAEALELDLPPILSLESNAIEELTIQQDPKIQILDQIGKQSFEDIIYSTGKKVIKTNKRNLRTKNVSSLSISSELHSDSTNKNKVCNSSPSFSDNEHLLRASGDIPHMSLPQMKPDINISDKEPTSLVIPPGIYPDLRSPDTILKDLQDKEFRVAREYHLEDIWLNINEEKLIPDNYNDEGTFVAPELDIKSNPVSNDYKLLPEKVGVKDTSIVPTTDVISCHSYPEHPLIQEYFQQDDILEENVGWNKVACPEIALTLAVSNDYICITGPGMSVHYGILGENSLVWQKLSYKANELKMSPSADLVWKLDFGVASALTDEIMGLIGCKWELAARCVESVSLGQSVAWYVSGGKVYLQKGLNKTKPFTDSIPISCPIQVTKISCMEMMVLVLTLEHSIMWRCGITDKCEEGTHWRSINIPSSIQGEDITLGPKNTAWILDKSNRLYFSHNYTHDYSEWWQVKISNYTFENTSLCQLGSNSFSIWITNKASQFIFMNSSIIKGDRWSFAPITGTNKSTRWRQITAEGVFEDNGSLWLLSTTAELYHTMPDSYVLKSVVLPCHGEDVVILAAAPHTLWILTQLGHIYIRQGVGKTSPDGTKWRQLNLEQISTEVTFRHISCGSDVIWACDTKGDVYMVVGSPYEIATDIFSPAWVAVEGKPQSDTVFDKVFVSSETHMVWALDNKNNIYVREGIFPDFQLGTGWVVVSGVQALTLSVSGSAVWALSLDGSVFCRHGISQNNYIGNYWVQIFGSLSTLSASVSDDIWGVCDGALVSYSNKTINLKETLTGESDGNYKKMIDGWEIV</sequence>
<dbReference type="EMBL" id="GEDC01018176">
    <property type="protein sequence ID" value="JAS19122.1"/>
    <property type="molecule type" value="Transcribed_RNA"/>
</dbReference>
<dbReference type="Gene3D" id="2.130.10.10">
    <property type="entry name" value="YVTN repeat-like/Quinoprotein amine dehydrogenase"/>
    <property type="match status" value="1"/>
</dbReference>
<evidence type="ECO:0008006" key="3">
    <source>
        <dbReference type="Google" id="ProtNLM"/>
    </source>
</evidence>
<dbReference type="InterPro" id="IPR006624">
    <property type="entry name" value="Beta-propeller_rpt_TECPR"/>
</dbReference>
<dbReference type="GO" id="GO:0005737">
    <property type="term" value="C:cytoplasm"/>
    <property type="evidence" value="ECO:0007669"/>
    <property type="project" value="GOC"/>
</dbReference>
<dbReference type="SUPFAM" id="SSF50978">
    <property type="entry name" value="WD40 repeat-like"/>
    <property type="match status" value="1"/>
</dbReference>
<dbReference type="PANTHER" id="PTHR23287">
    <property type="entry name" value="RUBY-EYE2-LIKE PROTEIN"/>
    <property type="match status" value="1"/>
</dbReference>
<gene>
    <name evidence="2" type="ORF">g.10974</name>
    <name evidence="1" type="ORF">g.10975</name>
</gene>
<dbReference type="InterPro" id="IPR036322">
    <property type="entry name" value="WD40_repeat_dom_sf"/>
</dbReference>
<dbReference type="InterPro" id="IPR015943">
    <property type="entry name" value="WD40/YVTN_repeat-like_dom_sf"/>
</dbReference>
<accession>A0A1B6DPJ2</accession>
<reference evidence="2" key="1">
    <citation type="submission" date="2015-12" db="EMBL/GenBank/DDBJ databases">
        <title>De novo transcriptome assembly of four potential Pierce s Disease insect vectors from Arizona vineyards.</title>
        <authorList>
            <person name="Tassone E.E."/>
        </authorList>
    </citation>
    <scope>NUCLEOTIDE SEQUENCE</scope>
</reference>
<organism evidence="2">
    <name type="scientific">Clastoptera arizonana</name>
    <name type="common">Arizona spittle bug</name>
    <dbReference type="NCBI Taxonomy" id="38151"/>
    <lineage>
        <taxon>Eukaryota</taxon>
        <taxon>Metazoa</taxon>
        <taxon>Ecdysozoa</taxon>
        <taxon>Arthropoda</taxon>
        <taxon>Hexapoda</taxon>
        <taxon>Insecta</taxon>
        <taxon>Pterygota</taxon>
        <taxon>Neoptera</taxon>
        <taxon>Paraneoptera</taxon>
        <taxon>Hemiptera</taxon>
        <taxon>Auchenorrhyncha</taxon>
        <taxon>Cercopoidea</taxon>
        <taxon>Clastopteridae</taxon>
        <taxon>Clastoptera</taxon>
    </lineage>
</organism>
<dbReference type="SMART" id="SM00706">
    <property type="entry name" value="TECPR"/>
    <property type="match status" value="5"/>
</dbReference>